<reference evidence="1 2" key="1">
    <citation type="submission" date="2016-10" db="EMBL/GenBank/DDBJ databases">
        <authorList>
            <person name="de Groot N.N."/>
        </authorList>
    </citation>
    <scope>NUCLEOTIDE SEQUENCE [LARGE SCALE GENOMIC DNA]</scope>
    <source>
        <strain evidence="1 2">DSM 21039</strain>
    </source>
</reference>
<proteinExistence type="predicted"/>
<dbReference type="AlphaFoldDB" id="A0A1H7YH63"/>
<name>A0A1H7YH63_9BACT</name>
<evidence type="ECO:0000313" key="2">
    <source>
        <dbReference type="Proteomes" id="UP000198984"/>
    </source>
</evidence>
<protein>
    <submittedName>
        <fullName evidence="1">Uncharacterized protein</fullName>
    </submittedName>
</protein>
<gene>
    <name evidence="1" type="ORF">SAMN04488505_104448</name>
</gene>
<dbReference type="EMBL" id="FOBB01000004">
    <property type="protein sequence ID" value="SEM45450.1"/>
    <property type="molecule type" value="Genomic_DNA"/>
</dbReference>
<keyword evidence="2" id="KW-1185">Reference proteome</keyword>
<dbReference type="OrthoDB" id="672896at2"/>
<dbReference type="PROSITE" id="PS51257">
    <property type="entry name" value="PROKAR_LIPOPROTEIN"/>
    <property type="match status" value="1"/>
</dbReference>
<sequence length="130" mass="13953">MKALLFLPLLVMSVWITGCTKKYEYVTPNQTIQTDIAASDWKLLNDGKSYGVTISMPEITDRVNQEFGIVVSVSGDGGTFEAIPEVYAGYSYSYTHTVGSLTIESQAVSGTAGTPPPAVTVKIVLVESQP</sequence>
<accession>A0A1H7YH63</accession>
<dbReference type="RefSeq" id="WP_089915500.1">
    <property type="nucleotide sequence ID" value="NZ_FOBB01000004.1"/>
</dbReference>
<organism evidence="1 2">
    <name type="scientific">Chitinophaga rupis</name>
    <dbReference type="NCBI Taxonomy" id="573321"/>
    <lineage>
        <taxon>Bacteria</taxon>
        <taxon>Pseudomonadati</taxon>
        <taxon>Bacteroidota</taxon>
        <taxon>Chitinophagia</taxon>
        <taxon>Chitinophagales</taxon>
        <taxon>Chitinophagaceae</taxon>
        <taxon>Chitinophaga</taxon>
    </lineage>
</organism>
<dbReference type="Proteomes" id="UP000198984">
    <property type="component" value="Unassembled WGS sequence"/>
</dbReference>
<evidence type="ECO:0000313" key="1">
    <source>
        <dbReference type="EMBL" id="SEM45450.1"/>
    </source>
</evidence>